<reference evidence="2 3" key="1">
    <citation type="submission" date="2015-07" db="EMBL/GenBank/DDBJ databases">
        <authorList>
            <consortium name="Pathogen Informatics"/>
        </authorList>
    </citation>
    <scope>NUCLEOTIDE SEQUENCE [LARGE SCALE GENOMIC DNA]</scope>
    <source>
        <strain evidence="2 3">A51</strain>
    </source>
</reference>
<evidence type="ECO:0000313" key="2">
    <source>
        <dbReference type="EMBL" id="CSA97805.1"/>
    </source>
</evidence>
<sequence>MYHFESQPDLNDAPYQTGGQGRSQRLRQKGHQTGSQKKRQEFCQKYALCALNL</sequence>
<organism evidence="2 3">
    <name type="scientific">Vibrio cholerae</name>
    <dbReference type="NCBI Taxonomy" id="666"/>
    <lineage>
        <taxon>Bacteria</taxon>
        <taxon>Pseudomonadati</taxon>
        <taxon>Pseudomonadota</taxon>
        <taxon>Gammaproteobacteria</taxon>
        <taxon>Vibrionales</taxon>
        <taxon>Vibrionaceae</taxon>
        <taxon>Vibrio</taxon>
    </lineage>
</organism>
<dbReference type="AlphaFoldDB" id="A0A655RGU4"/>
<proteinExistence type="predicted"/>
<evidence type="ECO:0000256" key="1">
    <source>
        <dbReference type="SAM" id="MobiDB-lite"/>
    </source>
</evidence>
<protein>
    <submittedName>
        <fullName evidence="2">Uncharacterized protein</fullName>
    </submittedName>
</protein>
<dbReference type="EMBL" id="CWOW01000017">
    <property type="protein sequence ID" value="CSA97805.1"/>
    <property type="molecule type" value="Genomic_DNA"/>
</dbReference>
<feature type="region of interest" description="Disordered" evidence="1">
    <location>
        <begin position="1"/>
        <end position="39"/>
    </location>
</feature>
<evidence type="ECO:0000313" key="3">
    <source>
        <dbReference type="Proteomes" id="UP000044806"/>
    </source>
</evidence>
<dbReference type="Proteomes" id="UP000044806">
    <property type="component" value="Unassembled WGS sequence"/>
</dbReference>
<gene>
    <name evidence="2" type="ORF">ERS013165_02963</name>
</gene>
<accession>A0A655RGU4</accession>
<name>A0A655RGU4_VIBCL</name>